<dbReference type="GO" id="GO:0016747">
    <property type="term" value="F:acyltransferase activity, transferring groups other than amino-acyl groups"/>
    <property type="evidence" value="ECO:0007669"/>
    <property type="project" value="TreeGrafter"/>
</dbReference>
<dbReference type="InterPro" id="IPR000801">
    <property type="entry name" value="Esterase-like"/>
</dbReference>
<dbReference type="InterPro" id="IPR050583">
    <property type="entry name" value="Mycobacterial_A85_antigen"/>
</dbReference>
<dbReference type="RefSeq" id="WP_235953164.1">
    <property type="nucleotide sequence ID" value="NZ_JAAIVB010000026.1"/>
</dbReference>
<dbReference type="PANTHER" id="PTHR48098">
    <property type="entry name" value="ENTEROCHELIN ESTERASE-RELATED"/>
    <property type="match status" value="1"/>
</dbReference>
<dbReference type="SUPFAM" id="SSF53474">
    <property type="entry name" value="alpha/beta-Hydrolases"/>
    <property type="match status" value="1"/>
</dbReference>
<dbReference type="Gene3D" id="3.40.50.1820">
    <property type="entry name" value="alpha/beta hydrolase"/>
    <property type="match status" value="1"/>
</dbReference>
<reference evidence="2 3" key="1">
    <citation type="submission" date="2020-02" db="EMBL/GenBank/DDBJ databases">
        <authorList>
            <person name="Kim M.K."/>
        </authorList>
    </citation>
    <scope>NUCLEOTIDE SEQUENCE [LARGE SCALE GENOMIC DNA]</scope>
    <source>
        <strain evidence="2 3">17J57-3</strain>
    </source>
</reference>
<evidence type="ECO:0000256" key="1">
    <source>
        <dbReference type="SAM" id="SignalP"/>
    </source>
</evidence>
<dbReference type="InterPro" id="IPR029058">
    <property type="entry name" value="AB_hydrolase_fold"/>
</dbReference>
<sequence>MQLKRRAKIAFAAMTGLLAAALSPTTFAGEVIRDQFVSATLGRAIPFTVYLPDGYKEAAQPFPVTYLLHGAGGDESEWVAKGSAGHTLDGLIKRGLMRPTVAIMPTFGPASWWADGASERDETAFMTELIPYVESRYKVAAERGARSIGGLSMGGYGSLNLALKHPDRFCAAAIISPAIYDPLPPETSAARRTPQFVRDGRFDPDTWKALNYPAHLEAYQKGQERVPMWIVSGDHDKFGIALMSAQVFWRLFQIQPKQVELRVIDGDHEWMTFRDALPDALQYVDAQCARGSIR</sequence>
<keyword evidence="1" id="KW-0732">Signal</keyword>
<gene>
    <name evidence="2" type="ORF">G3574_08065</name>
</gene>
<feature type="signal peptide" evidence="1">
    <location>
        <begin position="1"/>
        <end position="28"/>
    </location>
</feature>
<accession>A0A6B3STS0</accession>
<evidence type="ECO:0000313" key="2">
    <source>
        <dbReference type="EMBL" id="NEX61029.1"/>
    </source>
</evidence>
<organism evidence="2 3">
    <name type="scientific">Noviherbaspirillum galbum</name>
    <dbReference type="NCBI Taxonomy" id="2709383"/>
    <lineage>
        <taxon>Bacteria</taxon>
        <taxon>Pseudomonadati</taxon>
        <taxon>Pseudomonadota</taxon>
        <taxon>Betaproteobacteria</taxon>
        <taxon>Burkholderiales</taxon>
        <taxon>Oxalobacteraceae</taxon>
        <taxon>Noviherbaspirillum</taxon>
    </lineage>
</organism>
<dbReference type="PANTHER" id="PTHR48098:SF1">
    <property type="entry name" value="DIACYLGLYCEROL ACYLTRANSFERASE_MYCOLYLTRANSFERASE AG85A"/>
    <property type="match status" value="1"/>
</dbReference>
<dbReference type="Pfam" id="PF00756">
    <property type="entry name" value="Esterase"/>
    <property type="match status" value="1"/>
</dbReference>
<dbReference type="Proteomes" id="UP000482155">
    <property type="component" value="Unassembled WGS sequence"/>
</dbReference>
<feature type="chain" id="PRO_5025413332" evidence="1">
    <location>
        <begin position="29"/>
        <end position="294"/>
    </location>
</feature>
<proteinExistence type="predicted"/>
<evidence type="ECO:0000313" key="3">
    <source>
        <dbReference type="Proteomes" id="UP000482155"/>
    </source>
</evidence>
<name>A0A6B3STS0_9BURK</name>
<protein>
    <submittedName>
        <fullName evidence="2">Esterase family protein</fullName>
    </submittedName>
</protein>
<dbReference type="AlphaFoldDB" id="A0A6B3STS0"/>
<keyword evidence="3" id="KW-1185">Reference proteome</keyword>
<dbReference type="EMBL" id="JAAIVB010000026">
    <property type="protein sequence ID" value="NEX61029.1"/>
    <property type="molecule type" value="Genomic_DNA"/>
</dbReference>
<comment type="caution">
    <text evidence="2">The sequence shown here is derived from an EMBL/GenBank/DDBJ whole genome shotgun (WGS) entry which is preliminary data.</text>
</comment>